<evidence type="ECO:0000256" key="1">
    <source>
        <dbReference type="SAM" id="MobiDB-lite"/>
    </source>
</evidence>
<comment type="caution">
    <text evidence="2">The sequence shown here is derived from an EMBL/GenBank/DDBJ whole genome shotgun (WGS) entry which is preliminary data.</text>
</comment>
<reference evidence="2 3" key="1">
    <citation type="submission" date="2013-09" db="EMBL/GenBank/DDBJ databases">
        <title>High correlation between genotypes and phenotypes of environmental bacteria Comamonas testosteroni strains.</title>
        <authorList>
            <person name="Liu L."/>
            <person name="Zhu W."/>
            <person name="Xia X."/>
            <person name="Xu B."/>
            <person name="Luo M."/>
            <person name="Wang G."/>
        </authorList>
    </citation>
    <scope>NUCLEOTIDE SEQUENCE [LARGE SCALE GENOMIC DNA]</scope>
    <source>
        <strain evidence="2 3">JL14</strain>
    </source>
</reference>
<accession>A0A0E3BY14</accession>
<evidence type="ECO:0000313" key="2">
    <source>
        <dbReference type="EMBL" id="KGG87382.1"/>
    </source>
</evidence>
<feature type="region of interest" description="Disordered" evidence="1">
    <location>
        <begin position="1"/>
        <end position="21"/>
    </location>
</feature>
<feature type="compositionally biased region" description="Basic and acidic residues" evidence="1">
    <location>
        <begin position="10"/>
        <end position="19"/>
    </location>
</feature>
<gene>
    <name evidence="2" type="ORF">P245_20170</name>
</gene>
<organism evidence="2 3">
    <name type="scientific">Comamonas thiooxydans</name>
    <dbReference type="NCBI Taxonomy" id="363952"/>
    <lineage>
        <taxon>Bacteria</taxon>
        <taxon>Pseudomonadati</taxon>
        <taxon>Pseudomonadota</taxon>
        <taxon>Betaproteobacteria</taxon>
        <taxon>Burkholderiales</taxon>
        <taxon>Comamonadaceae</taxon>
        <taxon>Comamonas</taxon>
    </lineage>
</organism>
<sequence>MECSVNTDEVNTKRNERSFSPKAPPKPLYLVEQEAADFRKNQIFVERIWNAREGRAFSFFVDYLRMLRVTEYERIDPDFFNALRMNVIQTYFEGTISKQNLYAFCYGVDAFIDSKIDSGLTPLFYDEEIYDIIMERQKFARFDADSFQDALEELRQSGRHTEAALLEVVRYLGLTLKEAMYINPSLSLDYARRKGHIVIRNQDAQYSRRIPVWNEDQATALIRLATNRLMADPEEVYRHKKYAYIFAPVSPVYKALSNNNLSLYSLRLAYFEDEFYRNSFIDFNNEEISHQAHLISHQMGHAFCFDDAYLFKQNLDERKIVTAHALLERHPAKLLLPEPIQEYITAYRNRPTEE</sequence>
<proteinExistence type="predicted"/>
<dbReference type="EMBL" id="AWTN01000108">
    <property type="protein sequence ID" value="KGG87382.1"/>
    <property type="molecule type" value="Genomic_DNA"/>
</dbReference>
<evidence type="ECO:0000313" key="3">
    <source>
        <dbReference type="Proteomes" id="UP000029567"/>
    </source>
</evidence>
<dbReference type="AlphaFoldDB" id="A0A0E3BY14"/>
<dbReference type="Proteomes" id="UP000029567">
    <property type="component" value="Unassembled WGS sequence"/>
</dbReference>
<protein>
    <submittedName>
        <fullName evidence="2">Uncharacterized protein</fullName>
    </submittedName>
</protein>
<name>A0A0E3BY14_9BURK</name>